<reference evidence="2 3" key="1">
    <citation type="submission" date="2018-06" db="EMBL/GenBank/DDBJ databases">
        <title>Genomic Encyclopedia of Type Strains, Phase III (KMG-III): the genomes of soil and plant-associated and newly described type strains.</title>
        <authorList>
            <person name="Whitman W."/>
        </authorList>
    </citation>
    <scope>NUCLEOTIDE SEQUENCE [LARGE SCALE GENOMIC DNA]</scope>
    <source>
        <strain evidence="2 3">CECT 7730</strain>
    </source>
</reference>
<dbReference type="EMBL" id="QKLW01000001">
    <property type="protein sequence ID" value="PYF84072.1"/>
    <property type="molecule type" value="Genomic_DNA"/>
</dbReference>
<evidence type="ECO:0000313" key="3">
    <source>
        <dbReference type="Proteomes" id="UP000247551"/>
    </source>
</evidence>
<protein>
    <submittedName>
        <fullName evidence="2">BRCA1 C Terminus (BRCT) protein</fullName>
    </submittedName>
</protein>
<gene>
    <name evidence="2" type="ORF">DFP75_10194</name>
</gene>
<dbReference type="Proteomes" id="UP000247551">
    <property type="component" value="Unassembled WGS sequence"/>
</dbReference>
<keyword evidence="3" id="KW-1185">Reference proteome</keyword>
<accession>A0A318V5L1</accession>
<dbReference type="InterPro" id="IPR036420">
    <property type="entry name" value="BRCT_dom_sf"/>
</dbReference>
<dbReference type="SUPFAM" id="SSF52113">
    <property type="entry name" value="BRCT domain"/>
    <property type="match status" value="1"/>
</dbReference>
<dbReference type="PROSITE" id="PS50172">
    <property type="entry name" value="BRCT"/>
    <property type="match status" value="1"/>
</dbReference>
<evidence type="ECO:0000313" key="2">
    <source>
        <dbReference type="EMBL" id="PYF84072.1"/>
    </source>
</evidence>
<dbReference type="RefSeq" id="WP_110571549.1">
    <property type="nucleotide sequence ID" value="NZ_QKLW01000001.1"/>
</dbReference>
<sequence length="288" mass="31967">MDSTTPNYAFSSNKKKAIYSLKGILQGVAADATLNTMEALYLNTWLLDSKALRDDPDVFDLLELISDALADGKFTAEELDDLSALITDIIEFRSYEDVTASDYLNEFLGLISGIVSDDQINADEFAYLIEWLNKHADLIDDATVKSVVAKMVEFSALDQVTPSDKEALVSFLKQTVGIRFLETGAADAHPMDHIADSIESMNHERAAICFTGVFNTGTRKEVEAIAIKMGATPRQDPSKSIHYVVIGSQVSPDWKHTSFGRKIQKAIELRESGHPLIILTEQEWVRFI</sequence>
<feature type="domain" description="BRCT" evidence="1">
    <location>
        <begin position="208"/>
        <end position="285"/>
    </location>
</feature>
<dbReference type="CDD" id="cd17748">
    <property type="entry name" value="BRCT_DNA_ligase_like"/>
    <property type="match status" value="1"/>
</dbReference>
<dbReference type="Gene3D" id="3.40.50.10190">
    <property type="entry name" value="BRCT domain"/>
    <property type="match status" value="1"/>
</dbReference>
<name>A0A318V5L1_9GAMM</name>
<evidence type="ECO:0000259" key="1">
    <source>
        <dbReference type="PROSITE" id="PS50172"/>
    </source>
</evidence>
<proteinExistence type="predicted"/>
<comment type="caution">
    <text evidence="2">The sequence shown here is derived from an EMBL/GenBank/DDBJ whole genome shotgun (WGS) entry which is preliminary data.</text>
</comment>
<dbReference type="AlphaFoldDB" id="A0A318V5L1"/>
<organism evidence="2 3">
    <name type="scientific">Marinomonas alcarazii</name>
    <dbReference type="NCBI Taxonomy" id="491949"/>
    <lineage>
        <taxon>Bacteria</taxon>
        <taxon>Pseudomonadati</taxon>
        <taxon>Pseudomonadota</taxon>
        <taxon>Gammaproteobacteria</taxon>
        <taxon>Oceanospirillales</taxon>
        <taxon>Oceanospirillaceae</taxon>
        <taxon>Marinomonas</taxon>
    </lineage>
</organism>
<dbReference type="InterPro" id="IPR001357">
    <property type="entry name" value="BRCT_dom"/>
</dbReference>